<dbReference type="GO" id="GO:0008203">
    <property type="term" value="P:cholesterol metabolic process"/>
    <property type="evidence" value="ECO:0007669"/>
    <property type="project" value="UniProtKB-UniPathway"/>
</dbReference>
<evidence type="ECO:0000256" key="6">
    <source>
        <dbReference type="ARBA" id="ARBA00005382"/>
    </source>
</evidence>
<dbReference type="GO" id="GO:0042391">
    <property type="term" value="P:regulation of membrane potential"/>
    <property type="evidence" value="ECO:0007669"/>
    <property type="project" value="UniProtKB-ARBA"/>
</dbReference>
<evidence type="ECO:0000256" key="19">
    <source>
        <dbReference type="ARBA" id="ARBA00033698"/>
    </source>
</evidence>
<keyword evidence="9" id="KW-0808">Transferase</keyword>
<dbReference type="GO" id="GO:0046527">
    <property type="term" value="F:glucosyltransferase activity"/>
    <property type="evidence" value="ECO:0007669"/>
    <property type="project" value="UniProtKB-ARBA"/>
</dbReference>
<evidence type="ECO:0000256" key="11">
    <source>
        <dbReference type="ARBA" id="ARBA00022801"/>
    </source>
</evidence>
<dbReference type="GO" id="GO:0050295">
    <property type="term" value="F:steryl-beta-glucosidase activity"/>
    <property type="evidence" value="ECO:0007669"/>
    <property type="project" value="RHEA"/>
</dbReference>
<comment type="catalytic activity">
    <reaction evidence="20">
        <text>1-(beta-D-galactosyl)-N-dodecanoylsphing-4-enine + cholesterol = cholesteryl 3-beta-D-galactoside + N-dodecanoylsphing-4-enine</text>
        <dbReference type="Rhea" id="RHEA:70255"/>
        <dbReference type="ChEBI" id="CHEBI:16113"/>
        <dbReference type="ChEBI" id="CHEBI:72956"/>
        <dbReference type="ChEBI" id="CHEBI:73432"/>
        <dbReference type="ChEBI" id="CHEBI:189066"/>
    </reaction>
    <physiologicalReaction direction="left-to-right" evidence="20">
        <dbReference type="Rhea" id="RHEA:70256"/>
    </physiologicalReaction>
    <physiologicalReaction direction="right-to-left" evidence="20">
        <dbReference type="Rhea" id="RHEA:70257"/>
    </physiologicalReaction>
</comment>
<evidence type="ECO:0000256" key="8">
    <source>
        <dbReference type="ARBA" id="ARBA00022676"/>
    </source>
</evidence>
<dbReference type="PANTHER" id="PTHR11069">
    <property type="entry name" value="GLUCOSYLCERAMIDASE"/>
    <property type="match status" value="1"/>
</dbReference>
<evidence type="ECO:0000256" key="26">
    <source>
        <dbReference type="ARBA" id="ARBA00048880"/>
    </source>
</evidence>
<dbReference type="GO" id="GO:0030163">
    <property type="term" value="P:protein catabolic process"/>
    <property type="evidence" value="ECO:0007669"/>
    <property type="project" value="UniProtKB-ARBA"/>
</dbReference>
<evidence type="ECO:0000256" key="28">
    <source>
        <dbReference type="ARBA" id="ARBA00049516"/>
    </source>
</evidence>
<dbReference type="EC" id="3.2.1.45" evidence="29"/>
<comment type="catalytic activity">
    <reaction evidence="21">
        <text>a beta-D-glucosyl-(1&lt;-&gt;1')-N-acylsphing-4-enine + cholesterol = cholesteryl 3-beta-D-glucoside + an N-acylsphing-4-enine</text>
        <dbReference type="Rhea" id="RHEA:58264"/>
        <dbReference type="ChEBI" id="CHEBI:16113"/>
        <dbReference type="ChEBI" id="CHEBI:17495"/>
        <dbReference type="ChEBI" id="CHEBI:22801"/>
        <dbReference type="ChEBI" id="CHEBI:52639"/>
    </reaction>
    <physiologicalReaction direction="left-to-right" evidence="21">
        <dbReference type="Rhea" id="RHEA:58265"/>
    </physiologicalReaction>
    <physiologicalReaction direction="right-to-left" evidence="21">
        <dbReference type="Rhea" id="RHEA:58266"/>
    </physiologicalReaction>
</comment>
<feature type="domain" description="Glycosyl hydrolase family 30 TIM-barrel" evidence="31">
    <location>
        <begin position="126"/>
        <end position="425"/>
    </location>
</feature>
<comment type="pathway">
    <text evidence="3">Steroid metabolism; cholesterol metabolism.</text>
</comment>
<feature type="chain" id="PRO_5014128478" description="Glucosylceramidase" evidence="30">
    <location>
        <begin position="40"/>
        <end position="495"/>
    </location>
</feature>
<evidence type="ECO:0000256" key="1">
    <source>
        <dbReference type="ARBA" id="ARBA00001013"/>
    </source>
</evidence>
<comment type="pathway">
    <text evidence="5">Lipid metabolism.</text>
</comment>
<keyword evidence="16 29" id="KW-0326">Glycosidase</keyword>
<dbReference type="Proteomes" id="UP000002277">
    <property type="component" value="Chromosome 1"/>
</dbReference>
<dbReference type="GO" id="GO:0006914">
    <property type="term" value="P:autophagy"/>
    <property type="evidence" value="ECO:0007669"/>
    <property type="project" value="UniProtKB-ARBA"/>
</dbReference>
<dbReference type="Bgee" id="ENSPTRG00000001415">
    <property type="expression patterns" value="Expressed in superior frontal gyrus and 16 other cell types or tissues"/>
</dbReference>
<evidence type="ECO:0000256" key="9">
    <source>
        <dbReference type="ARBA" id="ARBA00022679"/>
    </source>
</evidence>
<evidence type="ECO:0000256" key="30">
    <source>
        <dbReference type="SAM" id="SignalP"/>
    </source>
</evidence>
<proteinExistence type="inferred from homology"/>
<comment type="catalytic activity">
    <reaction evidence="19">
        <text>a beta-D-galactosyl-(1&lt;-&gt;1')-N-acylsphing-4-enine + H2O = an N-acylsphing-4-enine + D-galactose</text>
        <dbReference type="Rhea" id="RHEA:14297"/>
        <dbReference type="ChEBI" id="CHEBI:4139"/>
        <dbReference type="ChEBI" id="CHEBI:15377"/>
        <dbReference type="ChEBI" id="CHEBI:18390"/>
        <dbReference type="ChEBI" id="CHEBI:52639"/>
        <dbReference type="EC" id="3.2.1.46"/>
    </reaction>
    <physiologicalReaction direction="left-to-right" evidence="19">
        <dbReference type="Rhea" id="RHEA:14298"/>
    </physiologicalReaction>
</comment>
<comment type="similarity">
    <text evidence="6 29">Belongs to the glycosyl hydrolase 30 family.</text>
</comment>
<keyword evidence="15" id="KW-0753">Steroid metabolism</keyword>
<evidence type="ECO:0000256" key="15">
    <source>
        <dbReference type="ARBA" id="ARBA00023221"/>
    </source>
</evidence>
<comment type="pathway">
    <text evidence="4">Sphingolipid metabolism.</text>
</comment>
<dbReference type="SUPFAM" id="SSF51445">
    <property type="entry name" value="(Trans)glycosidases"/>
    <property type="match status" value="1"/>
</dbReference>
<evidence type="ECO:0000256" key="7">
    <source>
        <dbReference type="ARBA" id="ARBA00022548"/>
    </source>
</evidence>
<organism evidence="33 34">
    <name type="scientific">Pan troglodytes</name>
    <name type="common">Chimpanzee</name>
    <dbReference type="NCBI Taxonomy" id="9598"/>
    <lineage>
        <taxon>Eukaryota</taxon>
        <taxon>Metazoa</taxon>
        <taxon>Chordata</taxon>
        <taxon>Craniata</taxon>
        <taxon>Vertebrata</taxon>
        <taxon>Euteleostomi</taxon>
        <taxon>Mammalia</taxon>
        <taxon>Eutheria</taxon>
        <taxon>Euarchontoglires</taxon>
        <taxon>Primates</taxon>
        <taxon>Haplorrhini</taxon>
        <taxon>Catarrhini</taxon>
        <taxon>Hominidae</taxon>
        <taxon>Pan</taxon>
    </lineage>
</organism>
<gene>
    <name evidence="33" type="primary">LOC100612404</name>
</gene>
<dbReference type="GO" id="GO:0042176">
    <property type="term" value="P:regulation of protein catabolic process"/>
    <property type="evidence" value="ECO:0007669"/>
    <property type="project" value="UniProtKB-ARBA"/>
</dbReference>
<evidence type="ECO:0000256" key="25">
    <source>
        <dbReference type="ARBA" id="ARBA00048817"/>
    </source>
</evidence>
<dbReference type="GO" id="GO:0032006">
    <property type="term" value="P:regulation of TOR signaling"/>
    <property type="evidence" value="ECO:0007669"/>
    <property type="project" value="UniProtKB-ARBA"/>
</dbReference>
<evidence type="ECO:0000256" key="16">
    <source>
        <dbReference type="ARBA" id="ARBA00023295"/>
    </source>
</evidence>
<dbReference type="GO" id="GO:0005765">
    <property type="term" value="C:lysosomal membrane"/>
    <property type="evidence" value="ECO:0007669"/>
    <property type="project" value="UniProtKB-SubCell"/>
</dbReference>
<reference evidence="33" key="3">
    <citation type="submission" date="2025-09" db="UniProtKB">
        <authorList>
            <consortium name="Ensembl"/>
        </authorList>
    </citation>
    <scope>IDENTIFICATION</scope>
</reference>
<dbReference type="Gene3D" id="3.20.20.80">
    <property type="entry name" value="Glycosidases"/>
    <property type="match status" value="1"/>
</dbReference>
<dbReference type="AlphaFoldDB" id="A0A2I3REC0"/>
<evidence type="ECO:0000256" key="17">
    <source>
        <dbReference type="ARBA" id="ARBA00033633"/>
    </source>
</evidence>
<evidence type="ECO:0000259" key="32">
    <source>
        <dbReference type="Pfam" id="PF17189"/>
    </source>
</evidence>
<dbReference type="GO" id="GO:0006680">
    <property type="term" value="P:glucosylceramide catabolic process"/>
    <property type="evidence" value="ECO:0000318"/>
    <property type="project" value="GO_Central"/>
</dbReference>
<dbReference type="InterPro" id="IPR033452">
    <property type="entry name" value="GH30_C"/>
</dbReference>
<dbReference type="EMBL" id="AACZ04025344">
    <property type="status" value="NOT_ANNOTATED_CDS"/>
    <property type="molecule type" value="Genomic_DNA"/>
</dbReference>
<evidence type="ECO:0000256" key="21">
    <source>
        <dbReference type="ARBA" id="ARBA00048055"/>
    </source>
</evidence>
<comment type="catalytic activity">
    <reaction evidence="18">
        <text>cholesteryl 3-beta-D-glucoside + H2O = cholesterol + D-glucose</text>
        <dbReference type="Rhea" id="RHEA:11956"/>
        <dbReference type="ChEBI" id="CHEBI:4167"/>
        <dbReference type="ChEBI" id="CHEBI:15377"/>
        <dbReference type="ChEBI" id="CHEBI:16113"/>
        <dbReference type="ChEBI" id="CHEBI:17495"/>
    </reaction>
    <physiologicalReaction direction="left-to-right" evidence="18">
        <dbReference type="Rhea" id="RHEA:11957"/>
    </physiologicalReaction>
</comment>
<evidence type="ECO:0000256" key="23">
    <source>
        <dbReference type="ARBA" id="ARBA00048182"/>
    </source>
</evidence>
<reference evidence="33 34" key="1">
    <citation type="journal article" date="2005" name="Nature">
        <title>Initial sequence of the chimpanzee genome and comparison with the human genome.</title>
        <authorList>
            <consortium name="Chimpanzee sequencing and analysis consortium"/>
        </authorList>
    </citation>
    <scope>NUCLEOTIDE SEQUENCE [LARGE SCALE GENOMIC DNA]</scope>
</reference>
<protein>
    <recommendedName>
        <fullName evidence="29">Glucosylceramidase</fullName>
        <ecNumber evidence="29">3.2.1.45</ecNumber>
    </recommendedName>
</protein>
<dbReference type="Pfam" id="PF02055">
    <property type="entry name" value="Glyco_hydro_30"/>
    <property type="match status" value="1"/>
</dbReference>
<comment type="catalytic activity">
    <reaction evidence="23">
        <text>a beta-D-galactosyl-(1&lt;-&gt;1')-N-acylsphing-4-enine + cholesterol = cholesteryl 3-beta-D-galactoside + an N-acylsphing-4-enine</text>
        <dbReference type="Rhea" id="RHEA:70235"/>
        <dbReference type="ChEBI" id="CHEBI:16113"/>
        <dbReference type="ChEBI" id="CHEBI:18390"/>
        <dbReference type="ChEBI" id="CHEBI:52639"/>
        <dbReference type="ChEBI" id="CHEBI:189066"/>
    </reaction>
    <physiologicalReaction direction="left-to-right" evidence="23">
        <dbReference type="Rhea" id="RHEA:70236"/>
    </physiologicalReaction>
    <physiologicalReaction direction="right-to-left" evidence="23">
        <dbReference type="Rhea" id="RHEA:70237"/>
    </physiologicalReaction>
</comment>
<comment type="catalytic activity">
    <reaction evidence="22">
        <text>beta-D-glucosyl-(1&lt;-&gt;1)-N-octadecanoylsphing-4-enine + cholesterol = cholesteryl 3-beta-D-glucoside + N-octadecanoylsphing-4-enine</text>
        <dbReference type="Rhea" id="RHEA:70311"/>
        <dbReference type="ChEBI" id="CHEBI:16113"/>
        <dbReference type="ChEBI" id="CHEBI:17495"/>
        <dbReference type="ChEBI" id="CHEBI:72961"/>
        <dbReference type="ChEBI" id="CHEBI:84719"/>
    </reaction>
    <physiologicalReaction direction="left-to-right" evidence="22">
        <dbReference type="Rhea" id="RHEA:70312"/>
    </physiologicalReaction>
    <physiologicalReaction direction="right-to-left" evidence="22">
        <dbReference type="Rhea" id="RHEA:70313"/>
    </physiologicalReaction>
</comment>
<keyword evidence="11 29" id="KW-0378">Hydrolase</keyword>
<dbReference type="FunFam" id="3.20.20.80:FF:000030">
    <property type="entry name" value="Lysosomal acid glucosylceramidase"/>
    <property type="match status" value="1"/>
</dbReference>
<dbReference type="InterPro" id="IPR033453">
    <property type="entry name" value="Glyco_hydro_30_TIM-barrel"/>
</dbReference>
<evidence type="ECO:0000256" key="24">
    <source>
        <dbReference type="ARBA" id="ARBA00048698"/>
    </source>
</evidence>
<keyword evidence="34" id="KW-1185">Reference proteome</keyword>
<evidence type="ECO:0000256" key="18">
    <source>
        <dbReference type="ARBA" id="ARBA00033646"/>
    </source>
</evidence>
<feature type="domain" description="Glycosyl hydrolase family 30 beta sandwich" evidence="32">
    <location>
        <begin position="428"/>
        <end position="490"/>
    </location>
</feature>
<comment type="catalytic activity">
    <reaction evidence="26">
        <text>beta-D-glucosyl-(1&lt;-&gt;1')-N-(15Z-tetracosenoyl)-sphing-4-enine + cholesterol = N-(15Z-tetracosenoyl)-sphing-4-enine + cholesteryl 3-beta-D-glucoside</text>
        <dbReference type="Rhea" id="RHEA:70315"/>
        <dbReference type="ChEBI" id="CHEBI:16113"/>
        <dbReference type="ChEBI" id="CHEBI:17495"/>
        <dbReference type="ChEBI" id="CHEBI:74450"/>
        <dbReference type="ChEBI" id="CHEBI:76302"/>
    </reaction>
    <physiologicalReaction direction="left-to-right" evidence="26">
        <dbReference type="Rhea" id="RHEA:70316"/>
    </physiologicalReaction>
    <physiologicalReaction direction="right-to-left" evidence="26">
        <dbReference type="Rhea" id="RHEA:70317"/>
    </physiologicalReaction>
</comment>
<feature type="signal peptide" evidence="30">
    <location>
        <begin position="1"/>
        <end position="39"/>
    </location>
</feature>
<keyword evidence="12 29" id="KW-0746">Sphingolipid metabolism</keyword>
<evidence type="ECO:0000256" key="5">
    <source>
        <dbReference type="ARBA" id="ARBA00005189"/>
    </source>
</evidence>
<comment type="catalytic activity">
    <reaction evidence="25">
        <text>a beta-D-xylosyl-(1&lt;-&gt;1')-N-acylsphing-4-enine + cholesterol = cholesteryl 3-beta-D-xyloside + an N-acylsphing-4-enine</text>
        <dbReference type="Rhea" id="RHEA:70239"/>
        <dbReference type="ChEBI" id="CHEBI:16113"/>
        <dbReference type="ChEBI" id="CHEBI:52639"/>
        <dbReference type="ChEBI" id="CHEBI:189067"/>
        <dbReference type="ChEBI" id="CHEBI:189068"/>
    </reaction>
    <physiologicalReaction direction="left-to-right" evidence="25">
        <dbReference type="Rhea" id="RHEA:70240"/>
    </physiologicalReaction>
</comment>
<evidence type="ECO:0000256" key="12">
    <source>
        <dbReference type="ARBA" id="ARBA00022919"/>
    </source>
</evidence>
<comment type="catalytic activity">
    <reaction evidence="28">
        <text>beta-D-glucosyl-N-(9Z-octadecenoyl)-sphing-4E-enine + cholesterol = N-(9Z-octadecenoyl)-sphing-4-enine + cholesteryl 3-beta-D-glucoside</text>
        <dbReference type="Rhea" id="RHEA:58324"/>
        <dbReference type="ChEBI" id="CHEBI:16113"/>
        <dbReference type="ChEBI" id="CHEBI:17495"/>
        <dbReference type="ChEBI" id="CHEBI:77996"/>
        <dbReference type="ChEBI" id="CHEBI:139140"/>
    </reaction>
    <physiologicalReaction direction="left-to-right" evidence="28">
        <dbReference type="Rhea" id="RHEA:58325"/>
    </physiologicalReaction>
    <physiologicalReaction direction="right-to-left" evidence="28">
        <dbReference type="Rhea" id="RHEA:58326"/>
    </physiologicalReaction>
</comment>
<evidence type="ECO:0000256" key="22">
    <source>
        <dbReference type="ARBA" id="ARBA00048111"/>
    </source>
</evidence>
<dbReference type="GeneTree" id="ENSGT00390000009464"/>
<dbReference type="InterPro" id="IPR017853">
    <property type="entry name" value="GH"/>
</dbReference>
<comment type="subcellular location">
    <subcellularLocation>
        <location evidence="2">Lysosome membrane</location>
        <topology evidence="2">Peripheral membrane protein</topology>
        <orientation evidence="2">Lumenal side</orientation>
    </subcellularLocation>
</comment>
<dbReference type="GO" id="GO:0004348">
    <property type="term" value="F:glucosylceramidase activity"/>
    <property type="evidence" value="ECO:0000318"/>
    <property type="project" value="GO_Central"/>
</dbReference>
<evidence type="ECO:0000256" key="27">
    <source>
        <dbReference type="ARBA" id="ARBA00049379"/>
    </source>
</evidence>
<evidence type="ECO:0000313" key="33">
    <source>
        <dbReference type="Ensembl" id="ENSPTRP00000062736.1"/>
    </source>
</evidence>
<evidence type="ECO:0000259" key="31">
    <source>
        <dbReference type="Pfam" id="PF02055"/>
    </source>
</evidence>
<keyword evidence="7" id="KW-0153">Cholesterol metabolism</keyword>
<evidence type="ECO:0000256" key="13">
    <source>
        <dbReference type="ARBA" id="ARBA00023098"/>
    </source>
</evidence>
<dbReference type="InParanoid" id="A0A2I3REC0"/>
<evidence type="ECO:0000256" key="14">
    <source>
        <dbReference type="ARBA" id="ARBA00023166"/>
    </source>
</evidence>
<evidence type="ECO:0000256" key="2">
    <source>
        <dbReference type="ARBA" id="ARBA00004207"/>
    </source>
</evidence>
<comment type="catalytic activity">
    <reaction evidence="17">
        <text>beta-D-xylosyl-(1&lt;-&gt;1')-N-(9Z-octadecenoyl)-sphing-4-enine + cholesterol = cholesteryl 3-beta-D-xyloside + N-(9Z-octadecenoyl)-sphing-4-enine</text>
        <dbReference type="Rhea" id="RHEA:70251"/>
        <dbReference type="ChEBI" id="CHEBI:16113"/>
        <dbReference type="ChEBI" id="CHEBI:77996"/>
        <dbReference type="ChEBI" id="CHEBI:189067"/>
        <dbReference type="ChEBI" id="CHEBI:189081"/>
    </reaction>
    <physiologicalReaction direction="left-to-right" evidence="17">
        <dbReference type="Rhea" id="RHEA:70252"/>
    </physiologicalReaction>
</comment>
<keyword evidence="13 29" id="KW-0443">Lipid metabolism</keyword>
<comment type="catalytic activity">
    <reaction evidence="24">
        <text>beta-D-glucosyl-N-dodecanoylsphing-4-enine + cholesterol = N-dodecanoylsphing-4-enine + cholesteryl 3-beta-D-glucoside</text>
        <dbReference type="Rhea" id="RHEA:70307"/>
        <dbReference type="ChEBI" id="CHEBI:16113"/>
        <dbReference type="ChEBI" id="CHEBI:17495"/>
        <dbReference type="ChEBI" id="CHEBI:72956"/>
        <dbReference type="ChEBI" id="CHEBI:76297"/>
    </reaction>
    <physiologicalReaction direction="left-to-right" evidence="24">
        <dbReference type="Rhea" id="RHEA:70308"/>
    </physiologicalReaction>
    <physiologicalReaction direction="right-to-left" evidence="24">
        <dbReference type="Rhea" id="RHEA:70309"/>
    </physiologicalReaction>
</comment>
<dbReference type="GO" id="GO:0005102">
    <property type="term" value="F:signaling receptor binding"/>
    <property type="evidence" value="ECO:0007669"/>
    <property type="project" value="UniProtKB-ARBA"/>
</dbReference>
<keyword evidence="8" id="KW-0328">Glycosyltransferase</keyword>
<dbReference type="InterPro" id="IPR001139">
    <property type="entry name" value="Glyco_hydro_30"/>
</dbReference>
<reference evidence="33" key="2">
    <citation type="submission" date="2025-08" db="UniProtKB">
        <authorList>
            <consortium name="Ensembl"/>
        </authorList>
    </citation>
    <scope>IDENTIFICATION</scope>
</reference>
<dbReference type="GO" id="GO:0004336">
    <property type="term" value="F:galactosylceramidase activity"/>
    <property type="evidence" value="ECO:0007669"/>
    <property type="project" value="UniProtKB-EC"/>
</dbReference>
<dbReference type="PANTHER" id="PTHR11069:SF34">
    <property type="entry name" value="GLUCOSYLCERAMIDASE"/>
    <property type="match status" value="1"/>
</dbReference>
<dbReference type="GO" id="GO:0010605">
    <property type="term" value="P:negative regulation of macromolecule metabolic process"/>
    <property type="evidence" value="ECO:0007669"/>
    <property type="project" value="UniProtKB-ARBA"/>
</dbReference>
<evidence type="ECO:0000256" key="20">
    <source>
        <dbReference type="ARBA" id="ARBA00033703"/>
    </source>
</evidence>
<comment type="catalytic activity">
    <reaction evidence="27">
        <text>beta-D-glucosyl-N-octanoylsphing-4E-enine + cholesterol = N-octanoylsphing-4-enine + cholesteryl 3-beta-D-glucoside</text>
        <dbReference type="Rhea" id="RHEA:70303"/>
        <dbReference type="ChEBI" id="CHEBI:16113"/>
        <dbReference type="ChEBI" id="CHEBI:17495"/>
        <dbReference type="ChEBI" id="CHEBI:45815"/>
        <dbReference type="ChEBI" id="CHEBI:65222"/>
    </reaction>
    <physiologicalReaction direction="left-to-right" evidence="27">
        <dbReference type="Rhea" id="RHEA:70304"/>
    </physiologicalReaction>
    <physiologicalReaction direction="right-to-left" evidence="27">
        <dbReference type="Rhea" id="RHEA:70305"/>
    </physiologicalReaction>
</comment>
<dbReference type="Pfam" id="PF17189">
    <property type="entry name" value="Glyco_hydro_30C"/>
    <property type="match status" value="1"/>
</dbReference>
<comment type="catalytic activity">
    <reaction evidence="1">
        <text>a beta-D-glucosyl-(1&lt;-&gt;1')-N-acylsphing-4-enine + H2O = an N-acylsphing-4-enine + D-glucose</text>
        <dbReference type="Rhea" id="RHEA:13269"/>
        <dbReference type="ChEBI" id="CHEBI:4167"/>
        <dbReference type="ChEBI" id="CHEBI:15377"/>
        <dbReference type="ChEBI" id="CHEBI:22801"/>
        <dbReference type="ChEBI" id="CHEBI:52639"/>
        <dbReference type="EC" id="3.2.1.45"/>
    </reaction>
    <physiologicalReaction direction="left-to-right" evidence="1">
        <dbReference type="Rhea" id="RHEA:13270"/>
    </physiologicalReaction>
</comment>
<dbReference type="GO" id="GO:0016241">
    <property type="term" value="P:regulation of macroautophagy"/>
    <property type="evidence" value="ECO:0007669"/>
    <property type="project" value="UniProtKB-ARBA"/>
</dbReference>
<dbReference type="UniPathway" id="UPA00296"/>
<accession>A0A2I3REC0</accession>
<evidence type="ECO:0000256" key="3">
    <source>
        <dbReference type="ARBA" id="ARBA00004731"/>
    </source>
</evidence>
<dbReference type="SUPFAM" id="SSF51011">
    <property type="entry name" value="Glycosyl hydrolase domain"/>
    <property type="match status" value="2"/>
</dbReference>
<evidence type="ECO:0000256" key="10">
    <source>
        <dbReference type="ARBA" id="ARBA00022729"/>
    </source>
</evidence>
<name>A0A2I3REC0_PANTR</name>
<evidence type="ECO:0000256" key="29">
    <source>
        <dbReference type="RuleBase" id="RU361188"/>
    </source>
</evidence>
<keyword evidence="10 30" id="KW-0732">Signal</keyword>
<evidence type="ECO:0000256" key="4">
    <source>
        <dbReference type="ARBA" id="ARBA00004991"/>
    </source>
</evidence>
<keyword evidence="14" id="KW-1207">Sterol metabolism</keyword>
<dbReference type="GO" id="GO:0007040">
    <property type="term" value="P:lysosome organization"/>
    <property type="evidence" value="ECO:0007669"/>
    <property type="project" value="UniProtKB-ARBA"/>
</dbReference>
<dbReference type="OMA" id="MQTENEC"/>
<evidence type="ECO:0000313" key="34">
    <source>
        <dbReference type="Proteomes" id="UP000002277"/>
    </source>
</evidence>
<dbReference type="Ensembl" id="ENSPTRT00000097072.1">
    <property type="protein sequence ID" value="ENSPTRP00000062736.1"/>
    <property type="gene ID" value="ENSPTRG00000001415.6"/>
</dbReference>
<sequence length="495" mass="55059">MEFSSPSREECPKPSGRVSIMAGSLTGLLLLQAVSWASGDFSYSSVVCVCNATYCAFSRYKSRSSGHRMELSTGPYRLIAPAQVNITPFTPQKFQKVKGFGGAVTDAGALNILALSPPAQNLLLKCCDFSICTYTYADTPDDFQLHNFSLPEEDTKLKVGILAFSALQLAQRPVSLLASPWSSPTRLKTRGAGNGKGSLKGQPRDIYHQTWARYIVKFLDAYAEHKLQFWAVTAENEPSAGLLSGYAFQCLGFTPEHQRDFIARDLGPTLANSTHHNVRLLMLDDQRLLLPHWAKVVLTDPEAAKYVHGIAVHWYLDFLAPAKATLRETHHLFPNTMLFASEACVGSKFWEQSVRLGSWDRGMQYSHSIITVMLRLSLLAFVLTLEPPVPCGRLDRLEPIIVDITKHTFYKQPMFYHLGHFSKFIPEGSQRVGLVASQKNDLDTVALMHPDGSAVVVVLNRSPKDVPLTIKDPAVGFLETISPGYSIHTYLWRRQ</sequence>